<reference evidence="9" key="1">
    <citation type="submission" date="2021-02" db="EMBL/GenBank/DDBJ databases">
        <authorList>
            <person name="Dougan E. K."/>
            <person name="Rhodes N."/>
            <person name="Thang M."/>
            <person name="Chan C."/>
        </authorList>
    </citation>
    <scope>NUCLEOTIDE SEQUENCE</scope>
</reference>
<feature type="domain" description="Integrase catalytic" evidence="8">
    <location>
        <begin position="1049"/>
        <end position="1204"/>
    </location>
</feature>
<dbReference type="InterPro" id="IPR001584">
    <property type="entry name" value="Integrase_cat-core"/>
</dbReference>
<evidence type="ECO:0000256" key="5">
    <source>
        <dbReference type="ARBA" id="ARBA00022801"/>
    </source>
</evidence>
<dbReference type="GO" id="GO:0004190">
    <property type="term" value="F:aspartic-type endopeptidase activity"/>
    <property type="evidence" value="ECO:0007669"/>
    <property type="project" value="InterPro"/>
</dbReference>
<comment type="caution">
    <text evidence="9">The sequence shown here is derived from an EMBL/GenBank/DDBJ whole genome shotgun (WGS) entry which is preliminary data.</text>
</comment>
<evidence type="ECO:0000256" key="7">
    <source>
        <dbReference type="SAM" id="MobiDB-lite"/>
    </source>
</evidence>
<dbReference type="GO" id="GO:0006508">
    <property type="term" value="P:proteolysis"/>
    <property type="evidence" value="ECO:0007669"/>
    <property type="project" value="InterPro"/>
</dbReference>
<keyword evidence="2" id="KW-0548">Nucleotidyltransferase</keyword>
<keyword evidence="4" id="KW-0255">Endonuclease</keyword>
<feature type="non-terminal residue" evidence="9">
    <location>
        <position position="1"/>
    </location>
</feature>
<dbReference type="GO" id="GO:0015074">
    <property type="term" value="P:DNA integration"/>
    <property type="evidence" value="ECO:0007669"/>
    <property type="project" value="InterPro"/>
</dbReference>
<dbReference type="InterPro" id="IPR036397">
    <property type="entry name" value="RNaseH_sf"/>
</dbReference>
<keyword evidence="3" id="KW-0540">Nuclease</keyword>
<feature type="compositionally biased region" description="Polar residues" evidence="7">
    <location>
        <begin position="206"/>
        <end position="219"/>
    </location>
</feature>
<dbReference type="PROSITE" id="PS50994">
    <property type="entry name" value="INTEGRASE"/>
    <property type="match status" value="1"/>
</dbReference>
<dbReference type="GO" id="GO:0003676">
    <property type="term" value="F:nucleic acid binding"/>
    <property type="evidence" value="ECO:0007669"/>
    <property type="project" value="InterPro"/>
</dbReference>
<evidence type="ECO:0000256" key="3">
    <source>
        <dbReference type="ARBA" id="ARBA00022722"/>
    </source>
</evidence>
<dbReference type="InterPro" id="IPR012337">
    <property type="entry name" value="RNaseH-like_sf"/>
</dbReference>
<feature type="compositionally biased region" description="Acidic residues" evidence="7">
    <location>
        <begin position="650"/>
        <end position="662"/>
    </location>
</feature>
<feature type="compositionally biased region" description="Basic and acidic residues" evidence="7">
    <location>
        <begin position="602"/>
        <end position="622"/>
    </location>
</feature>
<keyword evidence="10" id="KW-1185">Reference proteome</keyword>
<keyword evidence="1" id="KW-0808">Transferase</keyword>
<dbReference type="PROSITE" id="PS00141">
    <property type="entry name" value="ASP_PROTEASE"/>
    <property type="match status" value="1"/>
</dbReference>
<feature type="compositionally biased region" description="Basic residues" evidence="7">
    <location>
        <begin position="222"/>
        <end position="233"/>
    </location>
</feature>
<dbReference type="GO" id="GO:0003964">
    <property type="term" value="F:RNA-directed DNA polymerase activity"/>
    <property type="evidence" value="ECO:0007669"/>
    <property type="project" value="UniProtKB-KW"/>
</dbReference>
<dbReference type="AlphaFoldDB" id="A0A812ZET5"/>
<feature type="region of interest" description="Disordered" evidence="7">
    <location>
        <begin position="463"/>
        <end position="482"/>
    </location>
</feature>
<dbReference type="SUPFAM" id="SSF53098">
    <property type="entry name" value="Ribonuclease H-like"/>
    <property type="match status" value="1"/>
</dbReference>
<feature type="region of interest" description="Disordered" evidence="7">
    <location>
        <begin position="593"/>
        <end position="676"/>
    </location>
</feature>
<protein>
    <submittedName>
        <fullName evidence="9">CACNA1B protein</fullName>
    </submittedName>
</protein>
<sequence>GKGSTKTKPPRGKDLLERLMEKGLMPLSALDVIRGWMILEMSTSTEEERRIVKAATRNRLGYQEVKQALLAMYEDRGKGGGRPFAAGKSAMWGEMETEADAVYAGAGMPAHMYYTDEHSSQGWWPNEYDWGYYGEEQPWEEEEPEWTADTPDEPNDEVYAQLREEQQDIEQQRRDLEAMMAENDRNLAEARKAVANAARDRGWHGNVQQRQQRPTSTYMTKGKGKNGKGKAGKSAKMAEEAHWMGAKKGFKGPPFKSKGKGQGKGSLPWGQSFFTEGPTLIEDAEFFTTTSADDNPNGPKDNDGNQLKATEGLVDTGATATAGGQTAVERLCAAVAAARPELKVTIHESVRPYFRYGSGKWGRALYKVSLSWKNNVVNLFALPSEGVPVLVGMRELKIFVDNSDYKKAPLRWITIGNEPKIPGLPSDSASMAASSSEMKEAIRTVVREEVEKTVRETIRDALAEENGSRGATKGGRKKKGEATVYDETRKMGGDERDPRRGPDQWPCYGRHIASRGANRYGRWEECGKCGYRMGYTPAVNAPAESTRTNLPMNVTEALERLRQSGIPADEVEIKQIKNMIDIVAKEKRLLATRKTQTAKAKARADGKARSPREDMDGYIKVDEAEDQPVNENYKAETTEPAKQESSPGDSGDDEAGPADDSQDEVKKEEDEELEWLENSSELKANLRNQIKKACDEFNVSTILAALQPLDVWEVACRTGNTFGSAGGLRGATVHCKTLDHGYDINKEVDAERLRRECLSNPPWRLWLSPACILPKEENDRNTMNYEANLRKKRTKVRKQLEHMDSLVEAATRRNYKGQRIYVEIPYEAKGTWNLEVVKQIRRRLEQGDRQVYQTHINACELGVRDADGKPVKKAWVVMHNDHEFHDVMNTRCRGDHEHGDREAYQRLTEAGMSFYPPQMVLRIQRLWQSQTARRVRDNDAQAVMMAAVELEEEIANQRDLAEEQELLAADEGEVRENELVTEDMKEQARALLHRLHKAAGHPSNRALARICRDRGMPKWVVDLAINLKCQACLNTQRGEQLIVPHSVGTKPQPWQMIGIDVFELVFPEQRRKARYLITMCLVMRYMTVELLWEGPMNETGTDSGEKLVSVFSESWLQHRPRPEWLLCDPQSSLSKGVFSEFCHWIGVGLAVTPGEGHWQNGAVETAVKSVKKTMKRLRNDDKDLSPKTCGHLAAMAHNNMDKVK</sequence>
<feature type="non-terminal residue" evidence="9">
    <location>
        <position position="1204"/>
    </location>
</feature>
<proteinExistence type="predicted"/>
<feature type="region of interest" description="Disordered" evidence="7">
    <location>
        <begin position="247"/>
        <end position="267"/>
    </location>
</feature>
<gene>
    <name evidence="9" type="primary">CACNA1B</name>
    <name evidence="9" type="ORF">SNEC2469_LOCUS24521</name>
</gene>
<dbReference type="OrthoDB" id="444848at2759"/>
<evidence type="ECO:0000256" key="2">
    <source>
        <dbReference type="ARBA" id="ARBA00022695"/>
    </source>
</evidence>
<accession>A0A812ZET5</accession>
<name>A0A812ZET5_9DINO</name>
<evidence type="ECO:0000256" key="4">
    <source>
        <dbReference type="ARBA" id="ARBA00022759"/>
    </source>
</evidence>
<evidence type="ECO:0000313" key="9">
    <source>
        <dbReference type="EMBL" id="CAE7823229.1"/>
    </source>
</evidence>
<feature type="compositionally biased region" description="Basic and acidic residues" evidence="7">
    <location>
        <begin position="633"/>
        <end position="642"/>
    </location>
</feature>
<feature type="region of interest" description="Disordered" evidence="7">
    <location>
        <begin position="289"/>
        <end position="308"/>
    </location>
</feature>
<evidence type="ECO:0000259" key="8">
    <source>
        <dbReference type="PROSITE" id="PS50994"/>
    </source>
</evidence>
<dbReference type="GO" id="GO:0004519">
    <property type="term" value="F:endonuclease activity"/>
    <property type="evidence" value="ECO:0007669"/>
    <property type="project" value="UniProtKB-KW"/>
</dbReference>
<dbReference type="Proteomes" id="UP000601435">
    <property type="component" value="Unassembled WGS sequence"/>
</dbReference>
<evidence type="ECO:0000313" key="10">
    <source>
        <dbReference type="Proteomes" id="UP000601435"/>
    </source>
</evidence>
<keyword evidence="6" id="KW-0695">RNA-directed DNA polymerase</keyword>
<organism evidence="9 10">
    <name type="scientific">Symbiodinium necroappetens</name>
    <dbReference type="NCBI Taxonomy" id="1628268"/>
    <lineage>
        <taxon>Eukaryota</taxon>
        <taxon>Sar</taxon>
        <taxon>Alveolata</taxon>
        <taxon>Dinophyceae</taxon>
        <taxon>Suessiales</taxon>
        <taxon>Symbiodiniaceae</taxon>
        <taxon>Symbiodinium</taxon>
    </lineage>
</organism>
<dbReference type="InterPro" id="IPR001969">
    <property type="entry name" value="Aspartic_peptidase_AS"/>
</dbReference>
<dbReference type="EMBL" id="CAJNJA010047258">
    <property type="protein sequence ID" value="CAE7823229.1"/>
    <property type="molecule type" value="Genomic_DNA"/>
</dbReference>
<dbReference type="Gene3D" id="3.30.420.10">
    <property type="entry name" value="Ribonuclease H-like superfamily/Ribonuclease H"/>
    <property type="match status" value="1"/>
</dbReference>
<evidence type="ECO:0000256" key="1">
    <source>
        <dbReference type="ARBA" id="ARBA00022679"/>
    </source>
</evidence>
<evidence type="ECO:0000256" key="6">
    <source>
        <dbReference type="ARBA" id="ARBA00022918"/>
    </source>
</evidence>
<keyword evidence="5" id="KW-0378">Hydrolase</keyword>
<feature type="region of interest" description="Disordered" evidence="7">
    <location>
        <begin position="197"/>
        <end position="233"/>
    </location>
</feature>